<feature type="compositionally biased region" description="Basic and acidic residues" evidence="1">
    <location>
        <begin position="178"/>
        <end position="188"/>
    </location>
</feature>
<evidence type="ECO:0000256" key="1">
    <source>
        <dbReference type="SAM" id="MobiDB-lite"/>
    </source>
</evidence>
<sequence>MSTSPSQKKVDDFLSSLSQLSQDRIKQDQQRQRDLQRNIDDLRHSRTPSPVKGVASTSKSSYPIDIPELKFNRGVQELNLNLLTPVARKHEKTPPVVKPKPNITPAVLPRAEKGSGMRSFGQMEQLIKQGTTPEGVYASDPAERTEPAVGGTKVSSPPPLQATPRGQWRNTSIPTQPPEKEEERRKEKEEEDDDDEKPPPPPIRTVKPTYLSSATQPPKVPSKSPSLAPKPGKKDWLTSTLDNSKTKATSSASDIPRPPAKSPTISQTPKPPAKKDWLSSTLDNSKTTVTPTDTPKVPTKSPTLSQISKSPTKKNWLTSTLDNSKTTITLSTSESPPSPPKHKSDWLSSLAHSKTTTSTPQSSESKASPPPVAKKPTSWISSAVKSESSKSLAQIANPSPERKISTKKGNWIDSAVRRTNGVQRELPEKPAYLSNIPKSKSTKVLEEPEQEKEPEFIARRETVLRKTPVPPPVPKKIASSAEKVVEFKTAKLRSASPEKSSTPESAELSEFHSKLNKLRSQSPERKPVEKSSEEKEFLVKFKTVKSTAPPPPLKPKPAAVYNAPPAEFQKRFDQVVANGPKVSLKPTAKNEYARKDAEALQAQLKSLSKPAKPAKGQNSYANKDAEVIQNQLSRLAKPEPAEPAKAETFESKLNGLLSRVNSAPATPPAPSPAGIRRVKTEPANDSPKTEAKLSHPGKGRSKGPKRRLPKSLATSGAPPQKQQEQQEQQPIDISIKKPAPPINKHSKPKPVGELKPSRDFSGELFI</sequence>
<dbReference type="AlphaFoldDB" id="G3AQ25"/>
<dbReference type="OrthoDB" id="6375767at2759"/>
<protein>
    <submittedName>
        <fullName evidence="2">Uncharacterized protein</fullName>
    </submittedName>
</protein>
<feature type="compositionally biased region" description="Basic and acidic residues" evidence="1">
    <location>
        <begin position="636"/>
        <end position="650"/>
    </location>
</feature>
<feature type="compositionally biased region" description="Polar residues" evidence="1">
    <location>
        <begin position="304"/>
        <end position="325"/>
    </location>
</feature>
<dbReference type="PRINTS" id="PR01217">
    <property type="entry name" value="PRICHEXTENSN"/>
</dbReference>
<feature type="compositionally biased region" description="Basic residues" evidence="1">
    <location>
        <begin position="695"/>
        <end position="709"/>
    </location>
</feature>
<evidence type="ECO:0000313" key="2">
    <source>
        <dbReference type="EMBL" id="EGW32346.1"/>
    </source>
</evidence>
<feature type="compositionally biased region" description="Low complexity" evidence="1">
    <location>
        <begin position="718"/>
        <end position="730"/>
    </location>
</feature>
<feature type="compositionally biased region" description="Basic and acidic residues" evidence="1">
    <location>
        <begin position="443"/>
        <end position="464"/>
    </location>
</feature>
<dbReference type="Proteomes" id="UP000000709">
    <property type="component" value="Unassembled WGS sequence"/>
</dbReference>
<feature type="compositionally biased region" description="Basic and acidic residues" evidence="1">
    <location>
        <begin position="522"/>
        <end position="534"/>
    </location>
</feature>
<organism evidence="3">
    <name type="scientific">Spathaspora passalidarum (strain NRRL Y-27907 / 11-Y1)</name>
    <dbReference type="NCBI Taxonomy" id="619300"/>
    <lineage>
        <taxon>Eukaryota</taxon>
        <taxon>Fungi</taxon>
        <taxon>Dikarya</taxon>
        <taxon>Ascomycota</taxon>
        <taxon>Saccharomycotina</taxon>
        <taxon>Pichiomycetes</taxon>
        <taxon>Debaryomycetaceae</taxon>
        <taxon>Spathaspora</taxon>
    </lineage>
</organism>
<feature type="compositionally biased region" description="Polar residues" evidence="1">
    <location>
        <begin position="237"/>
        <end position="253"/>
    </location>
</feature>
<gene>
    <name evidence="2" type="ORF">SPAPADRAFT_50910</name>
</gene>
<feature type="region of interest" description="Disordered" evidence="1">
    <location>
        <begin position="1"/>
        <end position="62"/>
    </location>
</feature>
<dbReference type="OMA" id="RPINHET"/>
<dbReference type="GeneID" id="18871498"/>
<keyword evidence="3" id="KW-1185">Reference proteome</keyword>
<evidence type="ECO:0000313" key="3">
    <source>
        <dbReference type="Proteomes" id="UP000000709"/>
    </source>
</evidence>
<feature type="compositionally biased region" description="Low complexity" evidence="1">
    <location>
        <begin position="326"/>
        <end position="335"/>
    </location>
</feature>
<feature type="region of interest" description="Disordered" evidence="1">
    <location>
        <begin position="603"/>
        <end position="766"/>
    </location>
</feature>
<dbReference type="RefSeq" id="XP_007375622.1">
    <property type="nucleotide sequence ID" value="XM_007375560.1"/>
</dbReference>
<proteinExistence type="predicted"/>
<feature type="compositionally biased region" description="Basic and acidic residues" evidence="1">
    <location>
        <begin position="678"/>
        <end position="693"/>
    </location>
</feature>
<feature type="compositionally biased region" description="Low complexity" evidence="1">
    <location>
        <begin position="285"/>
        <end position="303"/>
    </location>
</feature>
<feature type="compositionally biased region" description="Polar residues" evidence="1">
    <location>
        <begin position="346"/>
        <end position="361"/>
    </location>
</feature>
<feature type="compositionally biased region" description="Basic and acidic residues" evidence="1">
    <location>
        <begin position="750"/>
        <end position="766"/>
    </location>
</feature>
<feature type="compositionally biased region" description="Basic and acidic residues" evidence="1">
    <location>
        <begin position="23"/>
        <end position="44"/>
    </location>
</feature>
<accession>G3AQ25</accession>
<feature type="compositionally biased region" description="Low complexity" evidence="1">
    <location>
        <begin position="374"/>
        <end position="391"/>
    </location>
</feature>
<feature type="region of interest" description="Disordered" evidence="1">
    <location>
        <begin position="90"/>
        <end position="409"/>
    </location>
</feature>
<dbReference type="STRING" id="619300.G3AQ25"/>
<dbReference type="HOGENOM" id="CLU_028609_0_0_1"/>
<dbReference type="InParanoid" id="G3AQ25"/>
<dbReference type="KEGG" id="spaa:SPAPADRAFT_50910"/>
<dbReference type="eggNOG" id="ENOG502T6G2">
    <property type="taxonomic scope" value="Eukaryota"/>
</dbReference>
<name>G3AQ25_SPAPN</name>
<feature type="region of interest" description="Disordered" evidence="1">
    <location>
        <begin position="490"/>
        <end position="534"/>
    </location>
</feature>
<feature type="region of interest" description="Disordered" evidence="1">
    <location>
        <begin position="421"/>
        <end position="478"/>
    </location>
</feature>
<dbReference type="EMBL" id="GL996502">
    <property type="protein sequence ID" value="EGW32346.1"/>
    <property type="molecule type" value="Genomic_DNA"/>
</dbReference>
<reference evidence="2 3" key="1">
    <citation type="journal article" date="2011" name="Proc. Natl. Acad. Sci. U.S.A.">
        <title>Comparative genomics of xylose-fermenting fungi for enhanced biofuel production.</title>
        <authorList>
            <person name="Wohlbach D.J."/>
            <person name="Kuo A."/>
            <person name="Sato T.K."/>
            <person name="Potts K.M."/>
            <person name="Salamov A.A."/>
            <person name="LaButti K.M."/>
            <person name="Sun H."/>
            <person name="Clum A."/>
            <person name="Pangilinan J.L."/>
            <person name="Lindquist E.A."/>
            <person name="Lucas S."/>
            <person name="Lapidus A."/>
            <person name="Jin M."/>
            <person name="Gunawan C."/>
            <person name="Balan V."/>
            <person name="Dale B.E."/>
            <person name="Jeffries T.W."/>
            <person name="Zinkel R."/>
            <person name="Barry K.W."/>
            <person name="Grigoriev I.V."/>
            <person name="Gasch A.P."/>
        </authorList>
    </citation>
    <scope>NUCLEOTIDE SEQUENCE [LARGE SCALE GENOMIC DNA]</scope>
    <source>
        <strain evidence="3">NRRL Y-27907 / 11-Y1</strain>
    </source>
</reference>